<gene>
    <name evidence="10" type="primary">atpG</name>
    <name evidence="11" type="ORF">J2S74_004656</name>
</gene>
<dbReference type="InterPro" id="IPR000131">
    <property type="entry name" value="ATP_synth_F1_gsu"/>
</dbReference>
<comment type="caution">
    <text evidence="11">The sequence shown here is derived from an EMBL/GenBank/DDBJ whole genome shotgun (WGS) entry which is preliminary data.</text>
</comment>
<evidence type="ECO:0000256" key="10">
    <source>
        <dbReference type="HAMAP-Rule" id="MF_00815"/>
    </source>
</evidence>
<dbReference type="PROSITE" id="PS00153">
    <property type="entry name" value="ATPASE_GAMMA"/>
    <property type="match status" value="1"/>
</dbReference>
<dbReference type="InterPro" id="IPR023632">
    <property type="entry name" value="ATP_synth_F1_gsu_CS"/>
</dbReference>
<dbReference type="PANTHER" id="PTHR11693">
    <property type="entry name" value="ATP SYNTHASE GAMMA CHAIN"/>
    <property type="match status" value="1"/>
</dbReference>
<keyword evidence="5 10" id="KW-0375">Hydrogen ion transport</keyword>
<keyword evidence="9 10" id="KW-0066">ATP synthesis</keyword>
<proteinExistence type="inferred from homology"/>
<evidence type="ECO:0000256" key="7">
    <source>
        <dbReference type="ARBA" id="ARBA00023136"/>
    </source>
</evidence>
<dbReference type="RefSeq" id="WP_307330548.1">
    <property type="nucleotide sequence ID" value="NZ_JAUSUG010000024.1"/>
</dbReference>
<reference evidence="11 12" key="1">
    <citation type="submission" date="2023-07" db="EMBL/GenBank/DDBJ databases">
        <title>Genomic Encyclopedia of Type Strains, Phase IV (KMG-IV): sequencing the most valuable type-strain genomes for metagenomic binning, comparative biology and taxonomic classification.</title>
        <authorList>
            <person name="Goeker M."/>
        </authorList>
    </citation>
    <scope>NUCLEOTIDE SEQUENCE [LARGE SCALE GENOMIC DNA]</scope>
    <source>
        <strain evidence="11 12">DSM 9768</strain>
    </source>
</reference>
<dbReference type="NCBIfam" id="TIGR01146">
    <property type="entry name" value="ATPsyn_F1gamma"/>
    <property type="match status" value="1"/>
</dbReference>
<keyword evidence="6 10" id="KW-0406">Ion transport</keyword>
<evidence type="ECO:0000256" key="4">
    <source>
        <dbReference type="ARBA" id="ARBA00022448"/>
    </source>
</evidence>
<dbReference type="EMBL" id="JAUSUG010000024">
    <property type="protein sequence ID" value="MDQ0257198.1"/>
    <property type="molecule type" value="Genomic_DNA"/>
</dbReference>
<sequence length="298" mass="33150">MASLRDIKSRITSTKKTKQITKAMEMVSAAKLNRAQSKATAFFPYTEKIREVVSSIASGNEDSEEGISHPMLEARDEVKKTAYIVITSDRGLCGAYNSSLLRHTYKTINERHQSPEEYGLIVIGRVGRDFFKKRGMPIYQEIVGLQDQPEYGEIKNIASTTVQMFVDGIFDEIYLHYNHFVSVISQKVTESKLLPLNEFGAEAGAEGDSKKAAMEYIYEPDPKSILENLLPHYAESLIYGALLDAKASEFGARMTAMQSATNNATDRIDELTLVYNRARQAAITQEINEIVGGAAALE</sequence>
<dbReference type="SUPFAM" id="SSF52943">
    <property type="entry name" value="ATP synthase (F1-ATPase), gamma subunit"/>
    <property type="match status" value="1"/>
</dbReference>
<evidence type="ECO:0000256" key="1">
    <source>
        <dbReference type="ARBA" id="ARBA00003456"/>
    </source>
</evidence>
<evidence type="ECO:0000256" key="9">
    <source>
        <dbReference type="ARBA" id="ARBA00023310"/>
    </source>
</evidence>
<dbReference type="PANTHER" id="PTHR11693:SF22">
    <property type="entry name" value="ATP SYNTHASE SUBUNIT GAMMA, MITOCHONDRIAL"/>
    <property type="match status" value="1"/>
</dbReference>
<evidence type="ECO:0000313" key="12">
    <source>
        <dbReference type="Proteomes" id="UP001230005"/>
    </source>
</evidence>
<dbReference type="Gene3D" id="3.40.1380.10">
    <property type="match status" value="1"/>
</dbReference>
<comment type="similarity">
    <text evidence="3 10">Belongs to the ATPase gamma chain family.</text>
</comment>
<keyword evidence="10" id="KW-1003">Cell membrane</keyword>
<keyword evidence="12" id="KW-1185">Reference proteome</keyword>
<comment type="function">
    <text evidence="1 10">Produces ATP from ADP in the presence of a proton gradient across the membrane. The gamma chain is believed to be important in regulating ATPase activity and the flow of protons through the CF(0) complex.</text>
</comment>
<comment type="subunit">
    <text evidence="10">F-type ATPases have 2 components, CF(1) - the catalytic core - and CF(0) - the membrane proton channel. CF(1) has five subunits: alpha(3), beta(3), gamma(1), delta(1), epsilon(1). CF(0) has three main subunits: a, b and c.</text>
</comment>
<evidence type="ECO:0000256" key="2">
    <source>
        <dbReference type="ARBA" id="ARBA00004170"/>
    </source>
</evidence>
<name>A0ABU0A3F9_9BACI</name>
<dbReference type="CDD" id="cd12151">
    <property type="entry name" value="F1-ATPase_gamma"/>
    <property type="match status" value="1"/>
</dbReference>
<keyword evidence="4 10" id="KW-0813">Transport</keyword>
<keyword evidence="7 10" id="KW-0472">Membrane</keyword>
<organism evidence="11 12">
    <name type="scientific">Evansella vedderi</name>
    <dbReference type="NCBI Taxonomy" id="38282"/>
    <lineage>
        <taxon>Bacteria</taxon>
        <taxon>Bacillati</taxon>
        <taxon>Bacillota</taxon>
        <taxon>Bacilli</taxon>
        <taxon>Bacillales</taxon>
        <taxon>Bacillaceae</taxon>
        <taxon>Evansella</taxon>
    </lineage>
</organism>
<evidence type="ECO:0000313" key="11">
    <source>
        <dbReference type="EMBL" id="MDQ0257198.1"/>
    </source>
</evidence>
<dbReference type="PRINTS" id="PR00126">
    <property type="entry name" value="ATPASEGAMMA"/>
</dbReference>
<dbReference type="InterPro" id="IPR035968">
    <property type="entry name" value="ATP_synth_F1_ATPase_gsu"/>
</dbReference>
<evidence type="ECO:0000256" key="5">
    <source>
        <dbReference type="ARBA" id="ARBA00022781"/>
    </source>
</evidence>
<comment type="subcellular location">
    <subcellularLocation>
        <location evidence="10">Cell membrane</location>
        <topology evidence="10">Peripheral membrane protein</topology>
    </subcellularLocation>
    <subcellularLocation>
        <location evidence="2">Membrane</location>
        <topology evidence="2">Peripheral membrane protein</topology>
    </subcellularLocation>
</comment>
<keyword evidence="8 10" id="KW-0139">CF(1)</keyword>
<evidence type="ECO:0000256" key="3">
    <source>
        <dbReference type="ARBA" id="ARBA00007681"/>
    </source>
</evidence>
<dbReference type="Proteomes" id="UP001230005">
    <property type="component" value="Unassembled WGS sequence"/>
</dbReference>
<protein>
    <recommendedName>
        <fullName evidence="10">ATP synthase gamma chain</fullName>
    </recommendedName>
    <alternativeName>
        <fullName evidence="10">ATP synthase F1 sector gamma subunit</fullName>
    </alternativeName>
    <alternativeName>
        <fullName evidence="10">F-ATPase gamma subunit</fullName>
    </alternativeName>
</protein>
<dbReference type="Gene3D" id="1.10.287.80">
    <property type="entry name" value="ATP synthase, gamma subunit, helix hairpin domain"/>
    <property type="match status" value="1"/>
</dbReference>
<accession>A0ABU0A3F9</accession>
<dbReference type="HAMAP" id="MF_00815">
    <property type="entry name" value="ATP_synth_gamma_bact"/>
    <property type="match status" value="1"/>
</dbReference>
<evidence type="ECO:0000256" key="6">
    <source>
        <dbReference type="ARBA" id="ARBA00023065"/>
    </source>
</evidence>
<evidence type="ECO:0000256" key="8">
    <source>
        <dbReference type="ARBA" id="ARBA00023196"/>
    </source>
</evidence>
<dbReference type="Pfam" id="PF00231">
    <property type="entry name" value="ATP-synt"/>
    <property type="match status" value="1"/>
</dbReference>